<dbReference type="Proteomes" id="UP000269221">
    <property type="component" value="Unassembled WGS sequence"/>
</dbReference>
<protein>
    <submittedName>
        <fullName evidence="1">Uncharacterized protein</fullName>
    </submittedName>
</protein>
<organism evidence="1 2">
    <name type="scientific">Hirundo rustica rustica</name>
    <dbReference type="NCBI Taxonomy" id="333673"/>
    <lineage>
        <taxon>Eukaryota</taxon>
        <taxon>Metazoa</taxon>
        <taxon>Chordata</taxon>
        <taxon>Craniata</taxon>
        <taxon>Vertebrata</taxon>
        <taxon>Euteleostomi</taxon>
        <taxon>Archelosauria</taxon>
        <taxon>Archosauria</taxon>
        <taxon>Dinosauria</taxon>
        <taxon>Saurischia</taxon>
        <taxon>Theropoda</taxon>
        <taxon>Coelurosauria</taxon>
        <taxon>Aves</taxon>
        <taxon>Neognathae</taxon>
        <taxon>Neoaves</taxon>
        <taxon>Telluraves</taxon>
        <taxon>Australaves</taxon>
        <taxon>Passeriformes</taxon>
        <taxon>Sylvioidea</taxon>
        <taxon>Hirundinidae</taxon>
        <taxon>Hirundo</taxon>
    </lineage>
</organism>
<gene>
    <name evidence="1" type="ORF">DUI87_11070</name>
</gene>
<comment type="caution">
    <text evidence="1">The sequence shown here is derived from an EMBL/GenBank/DDBJ whole genome shotgun (WGS) entry which is preliminary data.</text>
</comment>
<sequence length="94" mass="9768">MPSGTGRILVRQVIGKCGTLPGIPSTLPRYLRQSSCVSGLVSAGEVMQAEPQPEHEKALAGWYGQSSASASGGNANIHSSPVEEVVVQVELPPE</sequence>
<keyword evidence="2" id="KW-1185">Reference proteome</keyword>
<evidence type="ECO:0000313" key="1">
    <source>
        <dbReference type="EMBL" id="RMC11941.1"/>
    </source>
</evidence>
<evidence type="ECO:0000313" key="2">
    <source>
        <dbReference type="Proteomes" id="UP000269221"/>
    </source>
</evidence>
<proteinExistence type="predicted"/>
<accession>A0A3M0KH62</accession>
<dbReference type="AlphaFoldDB" id="A0A3M0KH62"/>
<reference evidence="1 2" key="1">
    <citation type="submission" date="2018-07" db="EMBL/GenBank/DDBJ databases">
        <title>A high quality draft genome assembly of the barn swallow (H. rustica rustica).</title>
        <authorList>
            <person name="Formenti G."/>
            <person name="Chiara M."/>
            <person name="Poveda L."/>
            <person name="Francoijs K.-J."/>
            <person name="Bonisoli-Alquati A."/>
            <person name="Canova L."/>
            <person name="Gianfranceschi L."/>
            <person name="Horner D.S."/>
            <person name="Saino N."/>
        </authorList>
    </citation>
    <scope>NUCLEOTIDE SEQUENCE [LARGE SCALE GENOMIC DNA]</scope>
    <source>
        <strain evidence="1">Chelidonia</strain>
        <tissue evidence="1">Blood</tissue>
    </source>
</reference>
<dbReference type="EMBL" id="QRBI01000107">
    <property type="protein sequence ID" value="RMC11941.1"/>
    <property type="molecule type" value="Genomic_DNA"/>
</dbReference>
<name>A0A3M0KH62_HIRRU</name>